<organism evidence="1 2">
    <name type="scientific">Rhizophagus clarus</name>
    <dbReference type="NCBI Taxonomy" id="94130"/>
    <lineage>
        <taxon>Eukaryota</taxon>
        <taxon>Fungi</taxon>
        <taxon>Fungi incertae sedis</taxon>
        <taxon>Mucoromycota</taxon>
        <taxon>Glomeromycotina</taxon>
        <taxon>Glomeromycetes</taxon>
        <taxon>Glomerales</taxon>
        <taxon>Glomeraceae</taxon>
        <taxon>Rhizophagus</taxon>
    </lineage>
</organism>
<reference evidence="1 2" key="1">
    <citation type="submission" date="2017-11" db="EMBL/GenBank/DDBJ databases">
        <title>The genome of Rhizophagus clarus HR1 reveals common genetic basis of auxotrophy among arbuscular mycorrhizal fungi.</title>
        <authorList>
            <person name="Kobayashi Y."/>
        </authorList>
    </citation>
    <scope>NUCLEOTIDE SEQUENCE [LARGE SCALE GENOMIC DNA]</scope>
    <source>
        <strain evidence="1 2">HR1</strain>
    </source>
</reference>
<gene>
    <name evidence="1" type="ORF">RclHR1_05710010</name>
</gene>
<dbReference type="Proteomes" id="UP000247702">
    <property type="component" value="Unassembled WGS sequence"/>
</dbReference>
<name>A0A2Z6SG57_9GLOM</name>
<sequence>MHYFPYPLDVSKTNTKKKKKQKTIYKNLSQIKNDIITMNPTTITSKPVVIVASEVTERPLKPTNQCSIM</sequence>
<protein>
    <submittedName>
        <fullName evidence="1">Uncharacterized protein</fullName>
    </submittedName>
</protein>
<dbReference type="AlphaFoldDB" id="A0A2Z6SG57"/>
<evidence type="ECO:0000313" key="2">
    <source>
        <dbReference type="Proteomes" id="UP000247702"/>
    </source>
</evidence>
<comment type="caution">
    <text evidence="1">The sequence shown here is derived from an EMBL/GenBank/DDBJ whole genome shotgun (WGS) entry which is preliminary data.</text>
</comment>
<dbReference type="EMBL" id="BEXD01003950">
    <property type="protein sequence ID" value="GBC04527.1"/>
    <property type="molecule type" value="Genomic_DNA"/>
</dbReference>
<accession>A0A2Z6SG57</accession>
<proteinExistence type="predicted"/>
<keyword evidence="2" id="KW-1185">Reference proteome</keyword>
<evidence type="ECO:0000313" key="1">
    <source>
        <dbReference type="EMBL" id="GBC04527.1"/>
    </source>
</evidence>